<name>A0A7U7GFQ1_9GAMM</name>
<dbReference type="AlphaFoldDB" id="A0A7U7GFQ1"/>
<keyword evidence="2" id="KW-1185">Reference proteome</keyword>
<evidence type="ECO:0000313" key="1">
    <source>
        <dbReference type="EMBL" id="CDH47557.1"/>
    </source>
</evidence>
<sequence length="88" mass="9788">MRKLEKFAANFRLRIAILERGGVLNNVFYDPFAARRAMDFLVVGFGKAVFEVGQGVRGKGFGVHLGLLRRRDDDVLESKYGELGGDLA</sequence>
<organism evidence="1 2">
    <name type="scientific">Candidatus Contendobacter odensis Run_B_J11</name>
    <dbReference type="NCBI Taxonomy" id="1400861"/>
    <lineage>
        <taxon>Bacteria</taxon>
        <taxon>Pseudomonadati</taxon>
        <taxon>Pseudomonadota</taxon>
        <taxon>Gammaproteobacteria</taxon>
        <taxon>Candidatus Competibacteraceae</taxon>
        <taxon>Candidatus Contendibacter</taxon>
    </lineage>
</organism>
<comment type="caution">
    <text evidence="1">The sequence shown here is derived from an EMBL/GenBank/DDBJ whole genome shotgun (WGS) entry which is preliminary data.</text>
</comment>
<protein>
    <submittedName>
        <fullName evidence="1">Uncharacterized protein</fullName>
    </submittedName>
</protein>
<dbReference type="EMBL" id="CBTK010000303">
    <property type="protein sequence ID" value="CDH47557.1"/>
    <property type="molecule type" value="Genomic_DNA"/>
</dbReference>
<reference evidence="1 2" key="1">
    <citation type="journal article" date="2014" name="ISME J.">
        <title>Candidatus Competibacter-lineage genomes retrieved from metagenomes reveal functional metabolic diversity.</title>
        <authorList>
            <person name="McIlroy S.J."/>
            <person name="Albertsen M."/>
            <person name="Andresen E.K."/>
            <person name="Saunders A.M."/>
            <person name="Kristiansen R."/>
            <person name="Stokholm-Bjerregaard M."/>
            <person name="Nielsen K.L."/>
            <person name="Nielsen P.H."/>
        </authorList>
    </citation>
    <scope>NUCLEOTIDE SEQUENCE [LARGE SCALE GENOMIC DNA]</scope>
    <source>
        <strain evidence="1 2">Run_B_J11</strain>
    </source>
</reference>
<proteinExistence type="predicted"/>
<dbReference type="Proteomes" id="UP000019184">
    <property type="component" value="Unassembled WGS sequence"/>
</dbReference>
<evidence type="ECO:0000313" key="2">
    <source>
        <dbReference type="Proteomes" id="UP000019184"/>
    </source>
</evidence>
<accession>A0A7U7GFQ1</accession>
<gene>
    <name evidence="1" type="ORF">BN874_840020</name>
</gene>